<feature type="transmembrane region" description="Helical" evidence="1">
    <location>
        <begin position="41"/>
        <end position="60"/>
    </location>
</feature>
<dbReference type="AlphaFoldDB" id="A0A931G3U7"/>
<protein>
    <submittedName>
        <fullName evidence="2">Uncharacterized protein</fullName>
    </submittedName>
</protein>
<evidence type="ECO:0000313" key="2">
    <source>
        <dbReference type="EMBL" id="MBG0569262.1"/>
    </source>
</evidence>
<keyword evidence="3" id="KW-1185">Reference proteome</keyword>
<evidence type="ECO:0000313" key="3">
    <source>
        <dbReference type="Proteomes" id="UP000598146"/>
    </source>
</evidence>
<name>A0A931G3U7_9ACTN</name>
<feature type="transmembrane region" description="Helical" evidence="1">
    <location>
        <begin position="131"/>
        <end position="150"/>
    </location>
</feature>
<accession>A0A931G3U7</accession>
<organism evidence="2 3">
    <name type="scientific">Actinoplanes aureus</name>
    <dbReference type="NCBI Taxonomy" id="2792083"/>
    <lineage>
        <taxon>Bacteria</taxon>
        <taxon>Bacillati</taxon>
        <taxon>Actinomycetota</taxon>
        <taxon>Actinomycetes</taxon>
        <taxon>Micromonosporales</taxon>
        <taxon>Micromonosporaceae</taxon>
        <taxon>Actinoplanes</taxon>
    </lineage>
</organism>
<evidence type="ECO:0000256" key="1">
    <source>
        <dbReference type="SAM" id="Phobius"/>
    </source>
</evidence>
<comment type="caution">
    <text evidence="2">The sequence shown here is derived from an EMBL/GenBank/DDBJ whole genome shotgun (WGS) entry which is preliminary data.</text>
</comment>
<keyword evidence="1" id="KW-0472">Membrane</keyword>
<proteinExistence type="predicted"/>
<keyword evidence="1" id="KW-0812">Transmembrane</keyword>
<feature type="transmembrane region" description="Helical" evidence="1">
    <location>
        <begin position="103"/>
        <end position="125"/>
    </location>
</feature>
<dbReference type="EMBL" id="JADQTO010000062">
    <property type="protein sequence ID" value="MBG0569262.1"/>
    <property type="molecule type" value="Genomic_DNA"/>
</dbReference>
<feature type="transmembrane region" description="Helical" evidence="1">
    <location>
        <begin position="66"/>
        <end position="82"/>
    </location>
</feature>
<keyword evidence="1" id="KW-1133">Transmembrane helix</keyword>
<dbReference type="Gene3D" id="1.25.40.10">
    <property type="entry name" value="Tetratricopeptide repeat domain"/>
    <property type="match status" value="1"/>
</dbReference>
<dbReference type="SUPFAM" id="SSF81901">
    <property type="entry name" value="HCP-like"/>
    <property type="match status" value="1"/>
</dbReference>
<reference evidence="2" key="1">
    <citation type="submission" date="2020-11" db="EMBL/GenBank/DDBJ databases">
        <title>Isolation and identification of active actinomycetes.</title>
        <authorList>
            <person name="Sun X."/>
        </authorList>
    </citation>
    <scope>NUCLEOTIDE SEQUENCE</scope>
    <source>
        <strain evidence="2">NEAU-A11</strain>
    </source>
</reference>
<dbReference type="Proteomes" id="UP000598146">
    <property type="component" value="Unassembled WGS sequence"/>
</dbReference>
<sequence length="316" mass="33808">MIVALCYRGVFGWIFAHEFQPRPSVPAWLRWLVRRTRTTSGVRWVLQIAFGGLCGAATGVLLSQPLTGLVAGATAGGAVALIPPTGERATPAGPAATLRANHVLASILTVRHLLAGALVCTGAAALTGASLIGWVVAATGFFGLGAFIGVERNWLRFRITQLALSTRAAGSMLPRRLVALLTEGTRPERNTIRVNGTAWQFRHANIQDHLSTAAHTNLLRRRADAGDGPAARQLAGLLREQGNLDEAIAVVRRRADAGDVSAAGQLAELLREQGNLDELRRRADAGDGPAAWQLAWLLREQGNLDELRRPLTSTNR</sequence>
<dbReference type="InterPro" id="IPR011990">
    <property type="entry name" value="TPR-like_helical_dom_sf"/>
</dbReference>
<gene>
    <name evidence="2" type="ORF">I4J89_48485</name>
</gene>